<dbReference type="InterPro" id="IPR002925">
    <property type="entry name" value="Dienelactn_hydro"/>
</dbReference>
<dbReference type="OrthoDB" id="2147163at2759"/>
<dbReference type="PANTHER" id="PTHR47668:SF1">
    <property type="entry name" value="DIENELACTONE HYDROLASE DOMAIN-CONTAINING PROTEIN-RELATED"/>
    <property type="match status" value="1"/>
</dbReference>
<gene>
    <name evidence="2" type="ORF">GOMPHAMPRED_004727</name>
</gene>
<dbReference type="Pfam" id="PF01738">
    <property type="entry name" value="DLH"/>
    <property type="match status" value="1"/>
</dbReference>
<keyword evidence="3" id="KW-1185">Reference proteome</keyword>
<feature type="domain" description="Dienelactone hydrolase" evidence="1">
    <location>
        <begin position="36"/>
        <end position="252"/>
    </location>
</feature>
<reference evidence="2" key="1">
    <citation type="submission" date="2021-03" db="EMBL/GenBank/DDBJ databases">
        <authorList>
            <person name="Tagirdzhanova G."/>
        </authorList>
    </citation>
    <scope>NUCLEOTIDE SEQUENCE</scope>
</reference>
<dbReference type="InterPro" id="IPR029058">
    <property type="entry name" value="AB_hydrolase_fold"/>
</dbReference>
<name>A0A8H3EFZ4_9LECA</name>
<sequence>MTHHENKGHSKACCTLPAVKTDYTDKGKYETINGLKTYVTGDDSAEQGILIIYDIFGFSSQGNQGADILATADDDKKYKVFIPDFLKGTYAEQSWFPPDTEEKSKKLGGLFQGAANPQTVTPEVVSWSQQLANNNPSIKKWACVGFCWGGKLVALTLASSQIFGAAASAHPAMVDPKDAPGIKVPFLMLPSKDEDAKDVEAFAAELKVENQIETFADQVHGWMGARGDLDDERVNSEYKRGYETILHFFHKHL</sequence>
<dbReference type="EMBL" id="CAJPDQ010000003">
    <property type="protein sequence ID" value="CAF9906476.1"/>
    <property type="molecule type" value="Genomic_DNA"/>
</dbReference>
<dbReference type="GO" id="GO:0016787">
    <property type="term" value="F:hydrolase activity"/>
    <property type="evidence" value="ECO:0007669"/>
    <property type="project" value="InterPro"/>
</dbReference>
<evidence type="ECO:0000259" key="1">
    <source>
        <dbReference type="Pfam" id="PF01738"/>
    </source>
</evidence>
<evidence type="ECO:0000313" key="3">
    <source>
        <dbReference type="Proteomes" id="UP000664169"/>
    </source>
</evidence>
<comment type="caution">
    <text evidence="2">The sequence shown here is derived from an EMBL/GenBank/DDBJ whole genome shotgun (WGS) entry which is preliminary data.</text>
</comment>
<dbReference type="SUPFAM" id="SSF53474">
    <property type="entry name" value="alpha/beta-Hydrolases"/>
    <property type="match status" value="1"/>
</dbReference>
<proteinExistence type="predicted"/>
<dbReference type="Gene3D" id="3.40.50.1820">
    <property type="entry name" value="alpha/beta hydrolase"/>
    <property type="match status" value="1"/>
</dbReference>
<organism evidence="2 3">
    <name type="scientific">Gomphillus americanus</name>
    <dbReference type="NCBI Taxonomy" id="1940652"/>
    <lineage>
        <taxon>Eukaryota</taxon>
        <taxon>Fungi</taxon>
        <taxon>Dikarya</taxon>
        <taxon>Ascomycota</taxon>
        <taxon>Pezizomycotina</taxon>
        <taxon>Lecanoromycetes</taxon>
        <taxon>OSLEUM clade</taxon>
        <taxon>Ostropomycetidae</taxon>
        <taxon>Ostropales</taxon>
        <taxon>Graphidaceae</taxon>
        <taxon>Gomphilloideae</taxon>
        <taxon>Gomphillus</taxon>
    </lineage>
</organism>
<accession>A0A8H3EFZ4</accession>
<dbReference type="PANTHER" id="PTHR47668">
    <property type="entry name" value="DIENELACTONE HYDROLASE FAMILY PROTEIN (AFU_ORTHOLOGUE AFUA_6G01940)"/>
    <property type="match status" value="1"/>
</dbReference>
<dbReference type="AlphaFoldDB" id="A0A8H3EFZ4"/>
<dbReference type="Proteomes" id="UP000664169">
    <property type="component" value="Unassembled WGS sequence"/>
</dbReference>
<protein>
    <recommendedName>
        <fullName evidence="1">Dienelactone hydrolase domain-containing protein</fullName>
    </recommendedName>
</protein>
<evidence type="ECO:0000313" key="2">
    <source>
        <dbReference type="EMBL" id="CAF9906476.1"/>
    </source>
</evidence>